<dbReference type="EMBL" id="KL367523">
    <property type="protein sequence ID" value="KFD66596.1"/>
    <property type="molecule type" value="Genomic_DNA"/>
</dbReference>
<proteinExistence type="predicted"/>
<sequence length="122" mass="13271">MNEMRTAAFLLALLAVSNGSYQTIHNTVANGVGLRPTMQRVGSHQTIQNTVANGVGLQPTMKRVSSAPAIVSMHRDTSASRSALEREEAVSFILKAIDDYGDNFVTTPKNLQFLKKLVRLKG</sequence>
<feature type="chain" id="PRO_5007379439" evidence="1">
    <location>
        <begin position="20"/>
        <end position="122"/>
    </location>
</feature>
<dbReference type="EMBL" id="KL363188">
    <property type="protein sequence ID" value="KFD57490.1"/>
    <property type="molecule type" value="Genomic_DNA"/>
</dbReference>
<evidence type="ECO:0000313" key="4">
    <source>
        <dbReference type="Proteomes" id="UP000030764"/>
    </source>
</evidence>
<dbReference type="Proteomes" id="UP000030764">
    <property type="component" value="Unassembled WGS sequence"/>
</dbReference>
<evidence type="ECO:0000313" key="3">
    <source>
        <dbReference type="EMBL" id="KFD66596.1"/>
    </source>
</evidence>
<evidence type="ECO:0000313" key="2">
    <source>
        <dbReference type="EMBL" id="KFD57490.1"/>
    </source>
</evidence>
<protein>
    <submittedName>
        <fullName evidence="2">Uncharacterized protein</fullName>
    </submittedName>
</protein>
<dbReference type="Proteomes" id="UP000030758">
    <property type="component" value="Unassembled WGS sequence"/>
</dbReference>
<accession>A0A085MJU4</accession>
<organism evidence="2 4">
    <name type="scientific">Trichuris suis</name>
    <name type="common">pig whipworm</name>
    <dbReference type="NCBI Taxonomy" id="68888"/>
    <lineage>
        <taxon>Eukaryota</taxon>
        <taxon>Metazoa</taxon>
        <taxon>Ecdysozoa</taxon>
        <taxon>Nematoda</taxon>
        <taxon>Enoplea</taxon>
        <taxon>Dorylaimia</taxon>
        <taxon>Trichinellida</taxon>
        <taxon>Trichuridae</taxon>
        <taxon>Trichuris</taxon>
    </lineage>
</organism>
<feature type="non-terminal residue" evidence="2">
    <location>
        <position position="122"/>
    </location>
</feature>
<name>A0A085MJU4_9BILA</name>
<keyword evidence="1" id="KW-0732">Signal</keyword>
<dbReference type="AlphaFoldDB" id="A0A085MJU4"/>
<evidence type="ECO:0000256" key="1">
    <source>
        <dbReference type="SAM" id="SignalP"/>
    </source>
</evidence>
<reference evidence="2 4" key="1">
    <citation type="journal article" date="2014" name="Nat. Genet.">
        <title>Genome and transcriptome of the porcine whipworm Trichuris suis.</title>
        <authorList>
            <person name="Jex A.R."/>
            <person name="Nejsum P."/>
            <person name="Schwarz E.M."/>
            <person name="Hu L."/>
            <person name="Young N.D."/>
            <person name="Hall R.S."/>
            <person name="Korhonen P.K."/>
            <person name="Liao S."/>
            <person name="Thamsborg S."/>
            <person name="Xia J."/>
            <person name="Xu P."/>
            <person name="Wang S."/>
            <person name="Scheerlinck J.P."/>
            <person name="Hofmann A."/>
            <person name="Sternberg P.W."/>
            <person name="Wang J."/>
            <person name="Gasser R.B."/>
        </authorList>
    </citation>
    <scope>NUCLEOTIDE SEQUENCE [LARGE SCALE GENOMIC DNA]</scope>
    <source>
        <strain evidence="3">DCEP-RM93F</strain>
        <strain evidence="2">DCEP-RM93M</strain>
    </source>
</reference>
<keyword evidence="4" id="KW-1185">Reference proteome</keyword>
<gene>
    <name evidence="2" type="ORF">M513_01593</name>
    <name evidence="3" type="ORF">M514_01593</name>
</gene>
<feature type="signal peptide" evidence="1">
    <location>
        <begin position="1"/>
        <end position="19"/>
    </location>
</feature>